<dbReference type="InterPro" id="IPR003680">
    <property type="entry name" value="Flavodoxin_fold"/>
</dbReference>
<comment type="subunit">
    <text evidence="6">Homodimer.</text>
</comment>
<dbReference type="SUPFAM" id="SSF52218">
    <property type="entry name" value="Flavoproteins"/>
    <property type="match status" value="1"/>
</dbReference>
<dbReference type="InterPro" id="IPR050104">
    <property type="entry name" value="FMN-dep_NADH:Q_OxRdtase_AzoR1"/>
</dbReference>
<dbReference type="Proteomes" id="UP000628854">
    <property type="component" value="Unassembled WGS sequence"/>
</dbReference>
<evidence type="ECO:0000313" key="8">
    <source>
        <dbReference type="EMBL" id="GGB56256.1"/>
    </source>
</evidence>
<dbReference type="HAMAP" id="MF_01216">
    <property type="entry name" value="Azoreductase_type1"/>
    <property type="match status" value="1"/>
</dbReference>
<keyword evidence="9" id="KW-1185">Reference proteome</keyword>
<organism evidence="8 9">
    <name type="scientific">Henriciella pelagia</name>
    <dbReference type="NCBI Taxonomy" id="1977912"/>
    <lineage>
        <taxon>Bacteria</taxon>
        <taxon>Pseudomonadati</taxon>
        <taxon>Pseudomonadota</taxon>
        <taxon>Alphaproteobacteria</taxon>
        <taxon>Hyphomonadales</taxon>
        <taxon>Hyphomonadaceae</taxon>
        <taxon>Henriciella</taxon>
    </lineage>
</organism>
<keyword evidence="2 6" id="KW-0288">FMN</keyword>
<evidence type="ECO:0000256" key="1">
    <source>
        <dbReference type="ARBA" id="ARBA00022630"/>
    </source>
</evidence>
<comment type="cofactor">
    <cofactor evidence="6">
        <name>FMN</name>
        <dbReference type="ChEBI" id="CHEBI:58210"/>
    </cofactor>
    <text evidence="6">Binds 1 FMN per subunit.</text>
</comment>
<reference evidence="9" key="1">
    <citation type="journal article" date="2019" name="Int. J. Syst. Evol. Microbiol.">
        <title>The Global Catalogue of Microorganisms (GCM) 10K type strain sequencing project: providing services to taxonomists for standard genome sequencing and annotation.</title>
        <authorList>
            <consortium name="The Broad Institute Genomics Platform"/>
            <consortium name="The Broad Institute Genome Sequencing Center for Infectious Disease"/>
            <person name="Wu L."/>
            <person name="Ma J."/>
        </authorList>
    </citation>
    <scope>NUCLEOTIDE SEQUENCE [LARGE SCALE GENOMIC DNA]</scope>
    <source>
        <strain evidence="9">CGMCC 1.15928</strain>
    </source>
</reference>
<comment type="caution">
    <text evidence="8">The sequence shown here is derived from an EMBL/GenBank/DDBJ whole genome shotgun (WGS) entry which is preliminary data.</text>
</comment>
<comment type="function">
    <text evidence="6">Quinone reductase that provides resistance to thiol-specific stress caused by electrophilic quinones.</text>
</comment>
<comment type="catalytic activity">
    <reaction evidence="5">
        <text>N,N-dimethyl-1,4-phenylenediamine + anthranilate + 2 NAD(+) = 2-(4-dimethylaminophenyl)diazenylbenzoate + 2 NADH + 2 H(+)</text>
        <dbReference type="Rhea" id="RHEA:55872"/>
        <dbReference type="ChEBI" id="CHEBI:15378"/>
        <dbReference type="ChEBI" id="CHEBI:15783"/>
        <dbReference type="ChEBI" id="CHEBI:16567"/>
        <dbReference type="ChEBI" id="CHEBI:57540"/>
        <dbReference type="ChEBI" id="CHEBI:57945"/>
        <dbReference type="ChEBI" id="CHEBI:71579"/>
        <dbReference type="EC" id="1.7.1.17"/>
    </reaction>
    <physiologicalReaction direction="right-to-left" evidence="5">
        <dbReference type="Rhea" id="RHEA:55874"/>
    </physiologicalReaction>
</comment>
<dbReference type="RefSeq" id="WP_198943729.1">
    <property type="nucleotide sequence ID" value="NZ_BMKF01000001.1"/>
</dbReference>
<comment type="catalytic activity">
    <reaction evidence="6">
        <text>2 a quinone + NADH + H(+) = 2 a 1,4-benzosemiquinone + NAD(+)</text>
        <dbReference type="Rhea" id="RHEA:65952"/>
        <dbReference type="ChEBI" id="CHEBI:15378"/>
        <dbReference type="ChEBI" id="CHEBI:57540"/>
        <dbReference type="ChEBI" id="CHEBI:57945"/>
        <dbReference type="ChEBI" id="CHEBI:132124"/>
        <dbReference type="ChEBI" id="CHEBI:134225"/>
    </reaction>
</comment>
<keyword evidence="1 6" id="KW-0285">Flavoprotein</keyword>
<dbReference type="EC" id="1.7.1.17" evidence="6"/>
<keyword evidence="3 6" id="KW-0560">Oxidoreductase</keyword>
<dbReference type="Pfam" id="PF02525">
    <property type="entry name" value="Flavodoxin_2"/>
    <property type="match status" value="1"/>
</dbReference>
<evidence type="ECO:0000313" key="9">
    <source>
        <dbReference type="Proteomes" id="UP000628854"/>
    </source>
</evidence>
<comment type="caution">
    <text evidence="6">Lacks conserved residue(s) required for the propagation of feature annotation.</text>
</comment>
<dbReference type="PANTHER" id="PTHR43741">
    <property type="entry name" value="FMN-DEPENDENT NADH-AZOREDUCTASE 1"/>
    <property type="match status" value="1"/>
</dbReference>
<dbReference type="Gene3D" id="3.40.50.360">
    <property type="match status" value="1"/>
</dbReference>
<evidence type="ECO:0000256" key="2">
    <source>
        <dbReference type="ARBA" id="ARBA00022643"/>
    </source>
</evidence>
<evidence type="ECO:0000256" key="5">
    <source>
        <dbReference type="ARBA" id="ARBA00048542"/>
    </source>
</evidence>
<evidence type="ECO:0000256" key="4">
    <source>
        <dbReference type="ARBA" id="ARBA00023027"/>
    </source>
</evidence>
<feature type="domain" description="Flavodoxin-like fold" evidence="7">
    <location>
        <begin position="5"/>
        <end position="204"/>
    </location>
</feature>
<evidence type="ECO:0000256" key="6">
    <source>
        <dbReference type="HAMAP-Rule" id="MF_01216"/>
    </source>
</evidence>
<feature type="binding site" evidence="6">
    <location>
        <position position="12"/>
    </location>
    <ligand>
        <name>FMN</name>
        <dbReference type="ChEBI" id="CHEBI:58210"/>
    </ligand>
</feature>
<dbReference type="PANTHER" id="PTHR43741:SF2">
    <property type="entry name" value="FMN-DEPENDENT NADH:QUINONE OXIDOREDUCTASE"/>
    <property type="match status" value="1"/>
</dbReference>
<protein>
    <recommendedName>
        <fullName evidence="6">FMN dependent NADH:quinone oxidoreductase</fullName>
        <ecNumber evidence="6">1.6.5.-</ecNumber>
    </recommendedName>
    <alternativeName>
        <fullName evidence="6">Azo-dye reductase</fullName>
    </alternativeName>
    <alternativeName>
        <fullName evidence="6">FMN-dependent NADH-azo compound oxidoreductase</fullName>
    </alternativeName>
    <alternativeName>
        <fullName evidence="6">FMN-dependent NADH-azoreductase</fullName>
        <ecNumber evidence="6">1.7.1.17</ecNumber>
    </alternativeName>
</protein>
<dbReference type="EC" id="1.6.5.-" evidence="6"/>
<comment type="similarity">
    <text evidence="6">Belongs to the azoreductase type 1 family.</text>
</comment>
<proteinExistence type="inferred from homology"/>
<dbReference type="EMBL" id="BMKF01000001">
    <property type="protein sequence ID" value="GGB56256.1"/>
    <property type="molecule type" value="Genomic_DNA"/>
</dbReference>
<comment type="function">
    <text evidence="6">Also exhibits azoreductase activity. Catalyzes the reductive cleavage of the azo bond in aromatic azo compounds to the corresponding amines.</text>
</comment>
<dbReference type="InterPro" id="IPR023048">
    <property type="entry name" value="NADH:quinone_OxRdtase_FMN_depd"/>
</dbReference>
<evidence type="ECO:0000259" key="7">
    <source>
        <dbReference type="Pfam" id="PF02525"/>
    </source>
</evidence>
<keyword evidence="4 6" id="KW-0520">NAD</keyword>
<dbReference type="InterPro" id="IPR029039">
    <property type="entry name" value="Flavoprotein-like_sf"/>
</dbReference>
<evidence type="ECO:0000256" key="3">
    <source>
        <dbReference type="ARBA" id="ARBA00023002"/>
    </source>
</evidence>
<name>A0ABQ1IZG7_9PROT</name>
<gene>
    <name evidence="6 8" type="primary">azoR</name>
    <name evidence="8" type="ORF">GCM10011503_00740</name>
</gene>
<accession>A0ABQ1IZG7</accession>
<feature type="binding site" evidence="6">
    <location>
        <begin position="18"/>
        <end position="20"/>
    </location>
    <ligand>
        <name>FMN</name>
        <dbReference type="ChEBI" id="CHEBI:58210"/>
    </ligand>
</feature>
<sequence>MEQKSVLIVEASARQDGSLSRMLASRFEHYWKQGRPHDAVVHRDVGKAPPAAINETWLAAAFTPAEHRSAEQERQLSLSDVLIAEVRDADIIVISTPMYNYGMPAALKAWVDQVVRINETFDFDLARGDFPLRPTLNGKCLVALTACGEFGFEQGGINEGSGHLVPHLQTVSKYLGVEQFIHVGIEFQEFKDARHDASIRHAVEMLERNVERLMQSLNACVQP</sequence>